<feature type="transmembrane region" description="Helical" evidence="1">
    <location>
        <begin position="21"/>
        <end position="42"/>
    </location>
</feature>
<name>A0ABT7STB5_9ALTE</name>
<keyword evidence="3" id="KW-1185">Reference proteome</keyword>
<sequence length="148" mass="16925">MLARLFIPQEKYDGIRPFNIYFMRAIYLLMFFVLGKDVWSHILTHEGPWQEMEAIAWSVWAAFSGLAALGVFRPVEMIPLLLLEIFYKVLWLVIFAWPLASSGQLEGSGSEATVFAFGLVLLPILAVPWGYVVKKYLLNSHVPVRLHN</sequence>
<evidence type="ECO:0000256" key="1">
    <source>
        <dbReference type="SAM" id="Phobius"/>
    </source>
</evidence>
<keyword evidence="1" id="KW-1133">Transmembrane helix</keyword>
<proteinExistence type="predicted"/>
<accession>A0ABT7STB5</accession>
<organism evidence="2 3">
    <name type="scientific">Alteromonas arenosi</name>
    <dbReference type="NCBI Taxonomy" id="3055817"/>
    <lineage>
        <taxon>Bacteria</taxon>
        <taxon>Pseudomonadati</taxon>
        <taxon>Pseudomonadota</taxon>
        <taxon>Gammaproteobacteria</taxon>
        <taxon>Alteromonadales</taxon>
        <taxon>Alteromonadaceae</taxon>
        <taxon>Alteromonas/Salinimonas group</taxon>
        <taxon>Alteromonas</taxon>
    </lineage>
</organism>
<gene>
    <name evidence="2" type="ORF">QTP81_02310</name>
</gene>
<protein>
    <submittedName>
        <fullName evidence="2">Uncharacterized protein</fullName>
    </submittedName>
</protein>
<keyword evidence="1" id="KW-0812">Transmembrane</keyword>
<feature type="transmembrane region" description="Helical" evidence="1">
    <location>
        <begin position="54"/>
        <end position="72"/>
    </location>
</feature>
<dbReference type="EMBL" id="JAUCBP010000002">
    <property type="protein sequence ID" value="MDM7859436.1"/>
    <property type="molecule type" value="Genomic_DNA"/>
</dbReference>
<dbReference type="RefSeq" id="WP_289363453.1">
    <property type="nucleotide sequence ID" value="NZ_JAUCBP010000002.1"/>
</dbReference>
<comment type="caution">
    <text evidence="2">The sequence shown here is derived from an EMBL/GenBank/DDBJ whole genome shotgun (WGS) entry which is preliminary data.</text>
</comment>
<feature type="transmembrane region" description="Helical" evidence="1">
    <location>
        <begin position="79"/>
        <end position="100"/>
    </location>
</feature>
<evidence type="ECO:0000313" key="2">
    <source>
        <dbReference type="EMBL" id="MDM7859436.1"/>
    </source>
</evidence>
<reference evidence="2 3" key="1">
    <citation type="submission" date="2023-06" db="EMBL/GenBank/DDBJ databases">
        <title>Alteromonas sp. ASW11-36 isolated from intertidal sand.</title>
        <authorList>
            <person name="Li Y."/>
        </authorList>
    </citation>
    <scope>NUCLEOTIDE SEQUENCE [LARGE SCALE GENOMIC DNA]</scope>
    <source>
        <strain evidence="2 3">ASW11-36</strain>
    </source>
</reference>
<keyword evidence="1" id="KW-0472">Membrane</keyword>
<evidence type="ECO:0000313" key="3">
    <source>
        <dbReference type="Proteomes" id="UP001234343"/>
    </source>
</evidence>
<feature type="transmembrane region" description="Helical" evidence="1">
    <location>
        <begin position="112"/>
        <end position="132"/>
    </location>
</feature>
<dbReference type="Proteomes" id="UP001234343">
    <property type="component" value="Unassembled WGS sequence"/>
</dbReference>